<dbReference type="Proteomes" id="UP001519460">
    <property type="component" value="Unassembled WGS sequence"/>
</dbReference>
<proteinExistence type="predicted"/>
<evidence type="ECO:0000313" key="3">
    <source>
        <dbReference type="Proteomes" id="UP001519460"/>
    </source>
</evidence>
<accession>A0ABD0LLA0</accession>
<dbReference type="AlphaFoldDB" id="A0ABD0LLA0"/>
<dbReference type="EMBL" id="JACVVK020000037">
    <property type="protein sequence ID" value="KAK7500342.1"/>
    <property type="molecule type" value="Genomic_DNA"/>
</dbReference>
<organism evidence="2 3">
    <name type="scientific">Batillaria attramentaria</name>
    <dbReference type="NCBI Taxonomy" id="370345"/>
    <lineage>
        <taxon>Eukaryota</taxon>
        <taxon>Metazoa</taxon>
        <taxon>Spiralia</taxon>
        <taxon>Lophotrochozoa</taxon>
        <taxon>Mollusca</taxon>
        <taxon>Gastropoda</taxon>
        <taxon>Caenogastropoda</taxon>
        <taxon>Sorbeoconcha</taxon>
        <taxon>Cerithioidea</taxon>
        <taxon>Batillariidae</taxon>
        <taxon>Batillaria</taxon>
    </lineage>
</organism>
<feature type="region of interest" description="Disordered" evidence="1">
    <location>
        <begin position="142"/>
        <end position="165"/>
    </location>
</feature>
<name>A0ABD0LLA0_9CAEN</name>
<reference evidence="2 3" key="1">
    <citation type="journal article" date="2023" name="Sci. Data">
        <title>Genome assembly of the Korean intertidal mud-creeper Batillaria attramentaria.</title>
        <authorList>
            <person name="Patra A.K."/>
            <person name="Ho P.T."/>
            <person name="Jun S."/>
            <person name="Lee S.J."/>
            <person name="Kim Y."/>
            <person name="Won Y.J."/>
        </authorList>
    </citation>
    <scope>NUCLEOTIDE SEQUENCE [LARGE SCALE GENOMIC DNA]</scope>
    <source>
        <strain evidence="2">Wonlab-2016</strain>
    </source>
</reference>
<feature type="compositionally biased region" description="Pro residues" evidence="1">
    <location>
        <begin position="149"/>
        <end position="165"/>
    </location>
</feature>
<gene>
    <name evidence="2" type="ORF">BaRGS_00008249</name>
</gene>
<evidence type="ECO:0000256" key="1">
    <source>
        <dbReference type="SAM" id="MobiDB-lite"/>
    </source>
</evidence>
<feature type="non-terminal residue" evidence="2">
    <location>
        <position position="1"/>
    </location>
</feature>
<protein>
    <submittedName>
        <fullName evidence="2">Uncharacterized protein</fullName>
    </submittedName>
</protein>
<evidence type="ECO:0000313" key="2">
    <source>
        <dbReference type="EMBL" id="KAK7500342.1"/>
    </source>
</evidence>
<sequence>SGRDDLNPRLQSRQCLQSRTRIQVVRVVCDPASGHRLQVAVLSLDRNPFSEPWTRLTDHLLEEKGPTLRAEQCSIFLSIVQQQECACYFKKAELINLPPTPLPCHGKSSQHRYTHRRTLAREGASALADCRTIVFPPATVSDSSSVLLPLPPRPPSPSTSPLPPPPSPPPVPFVFSILRPISYHLLFSSFRSLSGKRRVCVSAAASVLERHWGADKERRLIVAIGPYCPGKVASSFFAGVIPSPARYCLLIDTHSTQRLSYQRRHPTRTRVVSQTW</sequence>
<comment type="caution">
    <text evidence="2">The sequence shown here is derived from an EMBL/GenBank/DDBJ whole genome shotgun (WGS) entry which is preliminary data.</text>
</comment>
<keyword evidence="3" id="KW-1185">Reference proteome</keyword>